<organism evidence="2 3">
    <name type="scientific">Streptomyces nymphaeiformis</name>
    <dbReference type="NCBI Taxonomy" id="2663842"/>
    <lineage>
        <taxon>Bacteria</taxon>
        <taxon>Bacillati</taxon>
        <taxon>Actinomycetota</taxon>
        <taxon>Actinomycetes</taxon>
        <taxon>Kitasatosporales</taxon>
        <taxon>Streptomycetaceae</taxon>
        <taxon>Streptomyces</taxon>
    </lineage>
</organism>
<feature type="signal peptide" evidence="1">
    <location>
        <begin position="1"/>
        <end position="18"/>
    </location>
</feature>
<name>A0A7W7X9A2_9ACTN</name>
<evidence type="ECO:0008006" key="4">
    <source>
        <dbReference type="Google" id="ProtNLM"/>
    </source>
</evidence>
<keyword evidence="3" id="KW-1185">Reference proteome</keyword>
<reference evidence="2 3" key="1">
    <citation type="submission" date="2020-08" db="EMBL/GenBank/DDBJ databases">
        <title>Genomic Encyclopedia of Type Strains, Phase III (KMG-III): the genomes of soil and plant-associated and newly described type strains.</title>
        <authorList>
            <person name="Whitman W."/>
        </authorList>
    </citation>
    <scope>NUCLEOTIDE SEQUENCE [LARGE SCALE GENOMIC DNA]</scope>
    <source>
        <strain evidence="2 3">SFB5A</strain>
    </source>
</reference>
<dbReference type="EMBL" id="JACHJY010000001">
    <property type="protein sequence ID" value="MBB4979682.1"/>
    <property type="molecule type" value="Genomic_DNA"/>
</dbReference>
<feature type="chain" id="PRO_5039127707" description="Lipoprotein" evidence="1">
    <location>
        <begin position="19"/>
        <end position="202"/>
    </location>
</feature>
<accession>A0A7W7X9A2</accession>
<evidence type="ECO:0000313" key="3">
    <source>
        <dbReference type="Proteomes" id="UP000582643"/>
    </source>
</evidence>
<protein>
    <recommendedName>
        <fullName evidence="4">Lipoprotein</fullName>
    </recommendedName>
</protein>
<evidence type="ECO:0000256" key="1">
    <source>
        <dbReference type="SAM" id="SignalP"/>
    </source>
</evidence>
<gene>
    <name evidence="2" type="ORF">GGE06_000570</name>
</gene>
<dbReference type="PROSITE" id="PS51257">
    <property type="entry name" value="PROKAR_LIPOPROTEIN"/>
    <property type="match status" value="1"/>
</dbReference>
<dbReference type="RefSeq" id="WP_116161188.1">
    <property type="nucleotide sequence ID" value="NZ_JACHJY010000001.1"/>
</dbReference>
<keyword evidence="1" id="KW-0732">Signal</keyword>
<evidence type="ECO:0000313" key="2">
    <source>
        <dbReference type="EMBL" id="MBB4979682.1"/>
    </source>
</evidence>
<proteinExistence type="predicted"/>
<dbReference type="AlphaFoldDB" id="A0A7W7X9A2"/>
<dbReference type="Proteomes" id="UP000582643">
    <property type="component" value="Unassembled WGS sequence"/>
</dbReference>
<comment type="caution">
    <text evidence="2">The sequence shown here is derived from an EMBL/GenBank/DDBJ whole genome shotgun (WGS) entry which is preliminary data.</text>
</comment>
<sequence length="202" mass="20399">MRRGTAAVVALLGTVLLAACGIQKSDVVEAGGAATVAVVPAPEFRMVLYFLGPGGRPTPVVRDVAPPFPDSTFAAGDSEWAQDLKSRGLGSGTGHGTPGARITTDKVLAALIAGPAVADTAAGLTTDLPAPPEAPHAEVLKGLTPEGRHSVRLRLPFPVGDLSDAAVQQLVCTTAYAQDGGGRVDVSLMGTDGPLPATRCDT</sequence>